<dbReference type="EMBL" id="AAYH02000046">
    <property type="protein sequence ID" value="EDO53203.1"/>
    <property type="molecule type" value="Genomic_DNA"/>
</dbReference>
<keyword evidence="2" id="KW-1185">Reference proteome</keyword>
<evidence type="ECO:0000313" key="1">
    <source>
        <dbReference type="EMBL" id="EDO53203.1"/>
    </source>
</evidence>
<dbReference type="AlphaFoldDB" id="A0ABC9N9P9"/>
<gene>
    <name evidence="1" type="ORF">BACUNI_03218</name>
</gene>
<sequence length="43" mass="4882">MRTARTGLAGFPSASLYIYARFRLRTNSIHHLNLPDYGRTTGQ</sequence>
<dbReference type="Proteomes" id="UP000004110">
    <property type="component" value="Unassembled WGS sequence"/>
</dbReference>
<proteinExistence type="predicted"/>
<reference evidence="1" key="1">
    <citation type="submission" date="2007-06" db="EMBL/GenBank/DDBJ databases">
        <authorList>
            <person name="Fulton L."/>
            <person name="Clifton S."/>
            <person name="Fulton B."/>
            <person name="Xu J."/>
            <person name="Minx P."/>
            <person name="Pepin K.H."/>
            <person name="Johnson M."/>
            <person name="Thiruvilangam P."/>
            <person name="Bhonagiri V."/>
            <person name="Nash W.E."/>
            <person name="Mardis E.R."/>
            <person name="Wilson R.K."/>
        </authorList>
    </citation>
    <scope>NUCLEOTIDE SEQUENCE [LARGE SCALE GENOMIC DNA]</scope>
    <source>
        <strain evidence="1">ATCC 8492</strain>
    </source>
</reference>
<organism evidence="1 2">
    <name type="scientific">Bacteroides uniformis (strain ATCC 8492 / DSM 6597 / CCUG 4942 / CIP 103695 / JCM 5828 / KCTC 5204 / NCTC 13054 / VPI 0061)</name>
    <dbReference type="NCBI Taxonomy" id="411479"/>
    <lineage>
        <taxon>Bacteria</taxon>
        <taxon>Pseudomonadati</taxon>
        <taxon>Bacteroidota</taxon>
        <taxon>Bacteroidia</taxon>
        <taxon>Bacteroidales</taxon>
        <taxon>Bacteroidaceae</taxon>
        <taxon>Bacteroides</taxon>
    </lineage>
</organism>
<accession>A0ABC9N9P9</accession>
<reference evidence="1" key="2">
    <citation type="submission" date="2013-11" db="EMBL/GenBank/DDBJ databases">
        <title>Draft genome sequence of Bacteroides uniformis (ATCC 8492).</title>
        <authorList>
            <person name="Sudarsanam P."/>
            <person name="Ley R."/>
            <person name="Guruge J."/>
            <person name="Turnbaugh P.J."/>
            <person name="Mahowald M."/>
            <person name="Liep D."/>
            <person name="Gordon J."/>
        </authorList>
    </citation>
    <scope>NUCLEOTIDE SEQUENCE</scope>
    <source>
        <strain evidence="1">ATCC 8492</strain>
    </source>
</reference>
<evidence type="ECO:0000313" key="2">
    <source>
        <dbReference type="Proteomes" id="UP000004110"/>
    </source>
</evidence>
<name>A0ABC9N9P9_BACUC</name>
<protein>
    <submittedName>
        <fullName evidence="1">Uncharacterized protein</fullName>
    </submittedName>
</protein>
<comment type="caution">
    <text evidence="1">The sequence shown here is derived from an EMBL/GenBank/DDBJ whole genome shotgun (WGS) entry which is preliminary data.</text>
</comment>